<dbReference type="AlphaFoldDB" id="A0A073JSJ5"/>
<gene>
    <name evidence="2" type="ORF">BAMA_18215</name>
</gene>
<accession>A0A073JSJ5</accession>
<evidence type="ECO:0000313" key="2">
    <source>
        <dbReference type="EMBL" id="KEK17171.1"/>
    </source>
</evidence>
<keyword evidence="1" id="KW-0812">Transmembrane</keyword>
<dbReference type="RefSeq" id="WP_200874719.1">
    <property type="nucleotide sequence ID" value="NZ_CBCSJC010000006.1"/>
</dbReference>
<dbReference type="Pfam" id="PF12650">
    <property type="entry name" value="DUF3784"/>
    <property type="match status" value="1"/>
</dbReference>
<organism evidence="2 3">
    <name type="scientific">Bacillus manliponensis</name>
    <dbReference type="NCBI Taxonomy" id="574376"/>
    <lineage>
        <taxon>Bacteria</taxon>
        <taxon>Bacillati</taxon>
        <taxon>Bacillota</taxon>
        <taxon>Bacilli</taxon>
        <taxon>Bacillales</taxon>
        <taxon>Bacillaceae</taxon>
        <taxon>Bacillus</taxon>
        <taxon>Bacillus cereus group</taxon>
    </lineage>
</organism>
<feature type="transmembrane region" description="Helical" evidence="1">
    <location>
        <begin position="52"/>
        <end position="69"/>
    </location>
</feature>
<keyword evidence="3" id="KW-1185">Reference proteome</keyword>
<feature type="transmembrane region" description="Helical" evidence="1">
    <location>
        <begin position="6"/>
        <end position="31"/>
    </location>
</feature>
<dbReference type="Proteomes" id="UP000027822">
    <property type="component" value="Unassembled WGS sequence"/>
</dbReference>
<evidence type="ECO:0000313" key="3">
    <source>
        <dbReference type="Proteomes" id="UP000027822"/>
    </source>
</evidence>
<sequence length="105" mass="11719">MGGIIGGLIVLILFLLLGIVFSKGKGAFLIAGYNTLSGSEKEQYNETELCKFMGKMMYGFCFCILLLLLSDFLEIQMLFIVGIVLFIALIIFLIVYTNTGNRFKK</sequence>
<dbReference type="eggNOG" id="ENOG5032UZ0">
    <property type="taxonomic scope" value="Bacteria"/>
</dbReference>
<proteinExistence type="predicted"/>
<protein>
    <recommendedName>
        <fullName evidence="4">DUF3784 domain-containing protein</fullName>
    </recommendedName>
</protein>
<feature type="transmembrane region" description="Helical" evidence="1">
    <location>
        <begin position="75"/>
        <end position="96"/>
    </location>
</feature>
<keyword evidence="1" id="KW-1133">Transmembrane helix</keyword>
<evidence type="ECO:0000256" key="1">
    <source>
        <dbReference type="SAM" id="Phobius"/>
    </source>
</evidence>
<keyword evidence="1" id="KW-0472">Membrane</keyword>
<dbReference type="InterPro" id="IPR017259">
    <property type="entry name" value="UCP037672"/>
</dbReference>
<comment type="caution">
    <text evidence="2">The sequence shown here is derived from an EMBL/GenBank/DDBJ whole genome shotgun (WGS) entry which is preliminary data.</text>
</comment>
<reference evidence="2 3" key="1">
    <citation type="submission" date="2014-06" db="EMBL/GenBank/DDBJ databases">
        <title>Draft genome sequence of Bacillus manliponensis JCM 15802 (MCCC 1A00708).</title>
        <authorList>
            <person name="Lai Q."/>
            <person name="Liu Y."/>
            <person name="Shao Z."/>
        </authorList>
    </citation>
    <scope>NUCLEOTIDE SEQUENCE [LARGE SCALE GENOMIC DNA]</scope>
    <source>
        <strain evidence="2 3">JCM 15802</strain>
    </source>
</reference>
<dbReference type="STRING" id="574376.BAMA_18215"/>
<name>A0A073JSJ5_9BACI</name>
<evidence type="ECO:0008006" key="4">
    <source>
        <dbReference type="Google" id="ProtNLM"/>
    </source>
</evidence>
<dbReference type="EMBL" id="JOTN01000041">
    <property type="protein sequence ID" value="KEK17171.1"/>
    <property type="molecule type" value="Genomic_DNA"/>
</dbReference>